<dbReference type="EMBL" id="OY660869">
    <property type="protein sequence ID" value="CAJ1059257.1"/>
    <property type="molecule type" value="Genomic_DNA"/>
</dbReference>
<feature type="region of interest" description="Disordered" evidence="1">
    <location>
        <begin position="1"/>
        <end position="101"/>
    </location>
</feature>
<gene>
    <name evidence="2" type="ORF">XNOV1_A006669</name>
</gene>
<name>A0AAV1FCZ5_XYRNO</name>
<dbReference type="Proteomes" id="UP001178508">
    <property type="component" value="Chromosome 6"/>
</dbReference>
<evidence type="ECO:0000313" key="2">
    <source>
        <dbReference type="EMBL" id="CAJ1059257.1"/>
    </source>
</evidence>
<organism evidence="2 3">
    <name type="scientific">Xyrichtys novacula</name>
    <name type="common">Pearly razorfish</name>
    <name type="synonym">Hemipteronotus novacula</name>
    <dbReference type="NCBI Taxonomy" id="13765"/>
    <lineage>
        <taxon>Eukaryota</taxon>
        <taxon>Metazoa</taxon>
        <taxon>Chordata</taxon>
        <taxon>Craniata</taxon>
        <taxon>Vertebrata</taxon>
        <taxon>Euteleostomi</taxon>
        <taxon>Actinopterygii</taxon>
        <taxon>Neopterygii</taxon>
        <taxon>Teleostei</taxon>
        <taxon>Neoteleostei</taxon>
        <taxon>Acanthomorphata</taxon>
        <taxon>Eupercaria</taxon>
        <taxon>Labriformes</taxon>
        <taxon>Labridae</taxon>
        <taxon>Xyrichtys</taxon>
    </lineage>
</organism>
<feature type="compositionally biased region" description="Basic and acidic residues" evidence="1">
    <location>
        <begin position="24"/>
        <end position="42"/>
    </location>
</feature>
<proteinExistence type="predicted"/>
<evidence type="ECO:0000256" key="1">
    <source>
        <dbReference type="SAM" id="MobiDB-lite"/>
    </source>
</evidence>
<reference evidence="2" key="1">
    <citation type="submission" date="2023-08" db="EMBL/GenBank/DDBJ databases">
        <authorList>
            <person name="Alioto T."/>
            <person name="Alioto T."/>
            <person name="Gomez Garrido J."/>
        </authorList>
    </citation>
    <scope>NUCLEOTIDE SEQUENCE</scope>
</reference>
<keyword evidence="3" id="KW-1185">Reference proteome</keyword>
<evidence type="ECO:0000313" key="3">
    <source>
        <dbReference type="Proteomes" id="UP001178508"/>
    </source>
</evidence>
<protein>
    <submittedName>
        <fullName evidence="2">Uncharacterized protein</fullName>
    </submittedName>
</protein>
<accession>A0AAV1FCZ5</accession>
<dbReference type="AlphaFoldDB" id="A0AAV1FCZ5"/>
<sequence length="101" mass="10791">MTHSPGRRCTSLLASAASSQTGEEVYKSPEGEVSPPRDDGLTRQKKKDVAVMIGSVHAAENSGQDPRSDWSEVFTGEHGSGLAAGSAQRRRELNAPLMVLR</sequence>